<gene>
    <name evidence="1" type="ORF">FZC35_00615</name>
</gene>
<organism evidence="1 2">
    <name type="scientific">Candidatus Cytomitobacter indipagum</name>
    <dbReference type="NCBI Taxonomy" id="2601575"/>
    <lineage>
        <taxon>Bacteria</taxon>
        <taxon>Pseudomonadati</taxon>
        <taxon>Pseudomonadota</taxon>
        <taxon>Alphaproteobacteria</taxon>
        <taxon>Holosporales</taxon>
        <taxon>Holosporaceae</taxon>
        <taxon>Candidatus Cytomitobacter</taxon>
    </lineage>
</organism>
<dbReference type="EMBL" id="CP043315">
    <property type="protein sequence ID" value="QEK37888.1"/>
    <property type="molecule type" value="Genomic_DNA"/>
</dbReference>
<evidence type="ECO:0000313" key="1">
    <source>
        <dbReference type="EMBL" id="QEK37888.1"/>
    </source>
</evidence>
<evidence type="ECO:0000313" key="2">
    <source>
        <dbReference type="Proteomes" id="UP000325155"/>
    </source>
</evidence>
<reference evidence="1 2" key="1">
    <citation type="submission" date="2019-08" db="EMBL/GenBank/DDBJ databases">
        <title>Highly reduced genomes of protist endosymbionts show evolutionary convergence.</title>
        <authorList>
            <person name="George E."/>
            <person name="Husnik F."/>
            <person name="Tashyreva D."/>
            <person name="Prokopchuk G."/>
            <person name="Horak A."/>
            <person name="Kwong W.K."/>
            <person name="Lukes J."/>
            <person name="Keeling P.J."/>
        </authorList>
    </citation>
    <scope>NUCLEOTIDE SEQUENCE [LARGE SCALE GENOMIC DNA]</scope>
    <source>
        <strain evidence="1">1605</strain>
    </source>
</reference>
<dbReference type="RefSeq" id="WP_148980735.1">
    <property type="nucleotide sequence ID" value="NZ_CP043315.1"/>
</dbReference>
<dbReference type="KEGG" id="cip:FZC35_00615"/>
<dbReference type="Proteomes" id="UP000325155">
    <property type="component" value="Chromosome"/>
</dbReference>
<proteinExistence type="predicted"/>
<protein>
    <submittedName>
        <fullName evidence="1">Uncharacterized protein</fullName>
    </submittedName>
</protein>
<sequence>MEKRIMSSGKFNVLIDPFHIINKYNCIVIYGKHEEIAYSLFDEFSGAVVDCKEFKNFNLLQNSLIPEPDLKIKMSPKDFKEVFKQDITQWQRKCIILLDKKPVDIPNHDLIAEINCDLVNVNKFLEFHIKRLDYKFNSIDDLFWVKNLHDLHFANKINLIDPNAVSNMSTHETNQMSLIKKNDDKSLNEFWSIMENPWSWIRYLQHFYNYRNDDAKSAMCKHLELWSHKYVPNDEIFIWLLRSILMRN</sequence>
<dbReference type="OrthoDB" id="8478461at2"/>
<keyword evidence="2" id="KW-1185">Reference proteome</keyword>
<dbReference type="AlphaFoldDB" id="A0A5C0UD38"/>
<accession>A0A5C0UD38</accession>
<name>A0A5C0UD38_9PROT</name>